<feature type="compositionally biased region" description="Acidic residues" evidence="1">
    <location>
        <begin position="402"/>
        <end position="417"/>
    </location>
</feature>
<feature type="compositionally biased region" description="Basic and acidic residues" evidence="1">
    <location>
        <begin position="104"/>
        <end position="126"/>
    </location>
</feature>
<feature type="compositionally biased region" description="Gly residues" evidence="1">
    <location>
        <begin position="533"/>
        <end position="548"/>
    </location>
</feature>
<evidence type="ECO:0000313" key="2">
    <source>
        <dbReference type="EMBL" id="MDN3243467.1"/>
    </source>
</evidence>
<protein>
    <submittedName>
        <fullName evidence="2">Uncharacterized protein</fullName>
    </submittedName>
</protein>
<feature type="region of interest" description="Disordered" evidence="1">
    <location>
        <begin position="65"/>
        <end position="162"/>
    </location>
</feature>
<comment type="caution">
    <text evidence="2">The sequence shown here is derived from an EMBL/GenBank/DDBJ whole genome shotgun (WGS) entry which is preliminary data.</text>
</comment>
<feature type="compositionally biased region" description="Basic and acidic residues" evidence="1">
    <location>
        <begin position="73"/>
        <end position="85"/>
    </location>
</feature>
<feature type="region of interest" description="Disordered" evidence="1">
    <location>
        <begin position="525"/>
        <end position="555"/>
    </location>
</feature>
<dbReference type="Proteomes" id="UP001171902">
    <property type="component" value="Unassembled WGS sequence"/>
</dbReference>
<reference evidence="2" key="1">
    <citation type="submission" date="2023-06" db="EMBL/GenBank/DDBJ databases">
        <title>Gycomyces niveus sp.nov., a novel actinomycete isolated from soil in Shouguang.</title>
        <authorList>
            <person name="Yang X."/>
            <person name="Zhao J."/>
        </authorList>
    </citation>
    <scope>NUCLEOTIDE SEQUENCE</scope>
    <source>
        <strain evidence="2">NEAU C2</strain>
    </source>
</reference>
<evidence type="ECO:0000313" key="3">
    <source>
        <dbReference type="Proteomes" id="UP001171902"/>
    </source>
</evidence>
<feature type="compositionally biased region" description="Gly residues" evidence="1">
    <location>
        <begin position="429"/>
        <end position="448"/>
    </location>
</feature>
<accession>A0ABT7YY03</accession>
<keyword evidence="3" id="KW-1185">Reference proteome</keyword>
<feature type="region of interest" description="Disordered" evidence="1">
    <location>
        <begin position="1"/>
        <end position="25"/>
    </location>
</feature>
<feature type="compositionally biased region" description="Gly residues" evidence="1">
    <location>
        <begin position="1"/>
        <end position="14"/>
    </location>
</feature>
<sequence>MGVDGVDGGEPGGDLGDDGDVLAGGHGGGAGGAELLLVDGGEFGAVLAQILDAVDEAVGEVAGGAVPVELGDDDGHDRDGRDRTGHHAQHVPAERPRYRAGRGRPVEGDGLGERRCPGRARGERAARRGGGRARWRGGEARGRRGRGASARVRRRGRGPDHRVRRVVQRSGCPRGRGRGRARDRLDLVGDAEPQGAEGDREFGLLGDGGGDAEAGVEAGGDEGHAAGAADEEERGEFAGGESGAFDGAAGLVDGAGDERVGEGLEFVAGEVQAHRVVAGEGDGGGGGAREHLFRGAHLAPEGEAVAQVGGGLGIREPLPQFGVASGDDAAEVGGEGHVDVEAAEVVEAADGEGAEASGVVVLAADHGHVEGAAAEVEDGDGAAARDVLAEDLGAVGGGGDGFGEEADAAEPGEDGGAFEDGAADRAPVGGVGQDGLGGALPGGGGGFGDAAQAGGEEFFDRDFAVAEEDGAVVDAALGVRFEARGFGGGEPLGVAAGVEFPAGVEVDAGGEQRRAVEEQGAGFGAFAADHGDGVGGAEVDGEPYGGLQAGPVHGR</sequence>
<evidence type="ECO:0000256" key="1">
    <source>
        <dbReference type="SAM" id="MobiDB-lite"/>
    </source>
</evidence>
<gene>
    <name evidence="2" type="ORF">QWI33_27380</name>
</gene>
<feature type="compositionally biased region" description="Basic residues" evidence="1">
    <location>
        <begin position="143"/>
        <end position="162"/>
    </location>
</feature>
<name>A0ABT7YY03_9ACTN</name>
<proteinExistence type="predicted"/>
<feature type="region of interest" description="Disordered" evidence="1">
    <location>
        <begin position="395"/>
        <end position="453"/>
    </location>
</feature>
<feature type="region of interest" description="Disordered" evidence="1">
    <location>
        <begin position="189"/>
        <end position="245"/>
    </location>
</feature>
<organism evidence="2 3">
    <name type="scientific">Glycomyces tritici</name>
    <dbReference type="NCBI Taxonomy" id="2665176"/>
    <lineage>
        <taxon>Bacteria</taxon>
        <taxon>Bacillati</taxon>
        <taxon>Actinomycetota</taxon>
        <taxon>Actinomycetes</taxon>
        <taxon>Glycomycetales</taxon>
        <taxon>Glycomycetaceae</taxon>
        <taxon>Glycomyces</taxon>
    </lineage>
</organism>
<dbReference type="EMBL" id="JAUEMJ010000013">
    <property type="protein sequence ID" value="MDN3243467.1"/>
    <property type="molecule type" value="Genomic_DNA"/>
</dbReference>